<organism evidence="2 3">
    <name type="scientific">Podospora didyma</name>
    <dbReference type="NCBI Taxonomy" id="330526"/>
    <lineage>
        <taxon>Eukaryota</taxon>
        <taxon>Fungi</taxon>
        <taxon>Dikarya</taxon>
        <taxon>Ascomycota</taxon>
        <taxon>Pezizomycotina</taxon>
        <taxon>Sordariomycetes</taxon>
        <taxon>Sordariomycetidae</taxon>
        <taxon>Sordariales</taxon>
        <taxon>Podosporaceae</taxon>
        <taxon>Podospora</taxon>
    </lineage>
</organism>
<dbReference type="Gene3D" id="3.50.50.60">
    <property type="entry name" value="FAD/NAD(P)-binding domain"/>
    <property type="match status" value="1"/>
</dbReference>
<dbReference type="InterPro" id="IPR002937">
    <property type="entry name" value="Amino_oxidase"/>
</dbReference>
<proteinExistence type="predicted"/>
<accession>A0AAE0N363</accession>
<gene>
    <name evidence="2" type="ORF">B0H63DRAFT_565133</name>
</gene>
<dbReference type="InterPro" id="IPR050281">
    <property type="entry name" value="Flavin_monoamine_oxidase"/>
</dbReference>
<evidence type="ECO:0000313" key="3">
    <source>
        <dbReference type="Proteomes" id="UP001285441"/>
    </source>
</evidence>
<dbReference type="Proteomes" id="UP001285441">
    <property type="component" value="Unassembled WGS sequence"/>
</dbReference>
<dbReference type="EMBL" id="JAULSW010000010">
    <property type="protein sequence ID" value="KAK3368443.1"/>
    <property type="molecule type" value="Genomic_DNA"/>
</dbReference>
<protein>
    <recommendedName>
        <fullName evidence="1">Amine oxidase domain-containing protein</fullName>
    </recommendedName>
</protein>
<dbReference type="Pfam" id="PF01593">
    <property type="entry name" value="Amino_oxidase"/>
    <property type="match status" value="1"/>
</dbReference>
<dbReference type="SUPFAM" id="SSF54373">
    <property type="entry name" value="FAD-linked reductases, C-terminal domain"/>
    <property type="match status" value="1"/>
</dbReference>
<dbReference type="InterPro" id="IPR036188">
    <property type="entry name" value="FAD/NAD-bd_sf"/>
</dbReference>
<dbReference type="Gene3D" id="1.10.10.1620">
    <property type="match status" value="1"/>
</dbReference>
<dbReference type="AlphaFoldDB" id="A0AAE0N363"/>
<dbReference type="SUPFAM" id="SSF51905">
    <property type="entry name" value="FAD/NAD(P)-binding domain"/>
    <property type="match status" value="1"/>
</dbReference>
<dbReference type="PANTHER" id="PTHR10742:SF410">
    <property type="entry name" value="LYSINE-SPECIFIC HISTONE DEMETHYLASE 2"/>
    <property type="match status" value="1"/>
</dbReference>
<comment type="caution">
    <text evidence="2">The sequence shown here is derived from an EMBL/GenBank/DDBJ whole genome shotgun (WGS) entry which is preliminary data.</text>
</comment>
<reference evidence="2" key="2">
    <citation type="submission" date="2023-06" db="EMBL/GenBank/DDBJ databases">
        <authorList>
            <consortium name="Lawrence Berkeley National Laboratory"/>
            <person name="Haridas S."/>
            <person name="Hensen N."/>
            <person name="Bonometti L."/>
            <person name="Westerberg I."/>
            <person name="Brannstrom I.O."/>
            <person name="Guillou S."/>
            <person name="Cros-Aarteil S."/>
            <person name="Calhoun S."/>
            <person name="Kuo A."/>
            <person name="Mondo S."/>
            <person name="Pangilinan J."/>
            <person name="Riley R."/>
            <person name="LaButti K."/>
            <person name="Andreopoulos B."/>
            <person name="Lipzen A."/>
            <person name="Chen C."/>
            <person name="Yanf M."/>
            <person name="Daum C."/>
            <person name="Ng V."/>
            <person name="Clum A."/>
            <person name="Steindorff A."/>
            <person name="Ohm R."/>
            <person name="Martin F."/>
            <person name="Silar P."/>
            <person name="Natvig D."/>
            <person name="Lalanne C."/>
            <person name="Gautier V."/>
            <person name="Ament-velasquez S.L."/>
            <person name="Kruys A."/>
            <person name="Hutchinson M.I."/>
            <person name="Powell A.J."/>
            <person name="Barry K."/>
            <person name="Miller A.N."/>
            <person name="Grigoriev I.V."/>
            <person name="Debuchy R."/>
            <person name="Gladieux P."/>
            <person name="Thoren M.H."/>
            <person name="Johannesson H."/>
        </authorList>
    </citation>
    <scope>NUCLEOTIDE SEQUENCE</scope>
    <source>
        <strain evidence="2">CBS 232.78</strain>
    </source>
</reference>
<sequence length="719" mass="80894">MSPDQTPDWSKAPEWEDLSAHTQWAAQLIRKVIADIENKASQDVLSTVKADEKHQLPVRGTLQQKGADGSVVDEIQEFKIGIIGAGAAGLFTAMILDHLNEKYQLNAKYEILEANTDDRLGGRLFTYYFKDKEGKSLGGHQYYDVGAMRFPHVSVMNRTFQLFEEVGIKEPVDCDNPKPGDLIRYYFTGTNTPTLYNGVQTNAPSKDFTANTFKITGLRPDIAAAHPDDLIEKKIRFWKKLYRFDPEMFWDGLTSEVDMLSVRQFLTNKGYDYDTIEYLETVETGNRWYDQAVSEMILESIDFDSDKPWSCIEGGTQEIAKRMLAKLNPGSFLNDNAPVLYKKPVKAISYVAQDDRKRVQVVVGGEEETPRTYHAVFNSAPLGAMQHMQLEGLNLGWEVKRAIRNLGYGASCKVGIRFKRLWWLEEPFNITEGGVGKTDLPIRNCVYPSYNIRDEKDKPGVLLASYTWSQEADRIGALIARSKSGAAADGSAPSADAIDAELQLKELLLHDLCRLHLPTRDCHQPDPDYEYRQMHKFLLDQYLDHFAWDWSADPYTVGAFAYFGPGQFQNMYPGLTKTDGKHIIIGEAASAHHAWVVGALESAVRGVYQFLFKHSKRSAAAARATEGYNCGKVRAPFGPLPSEYDRTSEVDLPDDVCGDRKLGEAKENKEHPPRGEWARAQVVFESARLRQGGDVLKPELLTEDDVLAIKQPLDRLVPA</sequence>
<dbReference type="Gene3D" id="3.90.660.10">
    <property type="match status" value="1"/>
</dbReference>
<dbReference type="PANTHER" id="PTHR10742">
    <property type="entry name" value="FLAVIN MONOAMINE OXIDASE"/>
    <property type="match status" value="1"/>
</dbReference>
<reference evidence="2" key="1">
    <citation type="journal article" date="2023" name="Mol. Phylogenet. Evol.">
        <title>Genome-scale phylogeny and comparative genomics of the fungal order Sordariales.</title>
        <authorList>
            <person name="Hensen N."/>
            <person name="Bonometti L."/>
            <person name="Westerberg I."/>
            <person name="Brannstrom I.O."/>
            <person name="Guillou S."/>
            <person name="Cros-Aarteil S."/>
            <person name="Calhoun S."/>
            <person name="Haridas S."/>
            <person name="Kuo A."/>
            <person name="Mondo S."/>
            <person name="Pangilinan J."/>
            <person name="Riley R."/>
            <person name="LaButti K."/>
            <person name="Andreopoulos B."/>
            <person name="Lipzen A."/>
            <person name="Chen C."/>
            <person name="Yan M."/>
            <person name="Daum C."/>
            <person name="Ng V."/>
            <person name="Clum A."/>
            <person name="Steindorff A."/>
            <person name="Ohm R.A."/>
            <person name="Martin F."/>
            <person name="Silar P."/>
            <person name="Natvig D.O."/>
            <person name="Lalanne C."/>
            <person name="Gautier V."/>
            <person name="Ament-Velasquez S.L."/>
            <person name="Kruys A."/>
            <person name="Hutchinson M.I."/>
            <person name="Powell A.J."/>
            <person name="Barry K."/>
            <person name="Miller A.N."/>
            <person name="Grigoriev I.V."/>
            <person name="Debuchy R."/>
            <person name="Gladieux P."/>
            <person name="Hiltunen Thoren M."/>
            <person name="Johannesson H."/>
        </authorList>
    </citation>
    <scope>NUCLEOTIDE SEQUENCE</scope>
    <source>
        <strain evidence="2">CBS 232.78</strain>
    </source>
</reference>
<evidence type="ECO:0000259" key="1">
    <source>
        <dbReference type="Pfam" id="PF01593"/>
    </source>
</evidence>
<keyword evidence="3" id="KW-1185">Reference proteome</keyword>
<feature type="domain" description="Amine oxidase" evidence="1">
    <location>
        <begin position="88"/>
        <end position="475"/>
    </location>
</feature>
<evidence type="ECO:0000313" key="2">
    <source>
        <dbReference type="EMBL" id="KAK3368443.1"/>
    </source>
</evidence>
<name>A0AAE0N363_9PEZI</name>
<dbReference type="GO" id="GO:0016491">
    <property type="term" value="F:oxidoreductase activity"/>
    <property type="evidence" value="ECO:0007669"/>
    <property type="project" value="InterPro"/>
</dbReference>